<dbReference type="EMBL" id="LT906465">
    <property type="protein sequence ID" value="SNV36054.1"/>
    <property type="molecule type" value="Genomic_DNA"/>
</dbReference>
<protein>
    <submittedName>
        <fullName evidence="1">Uncharacterized protein</fullName>
    </submittedName>
</protein>
<organism evidence="1 2">
    <name type="scientific">Chryseobacterium taklimakanense</name>
    <dbReference type="NCBI Taxonomy" id="536441"/>
    <lineage>
        <taxon>Bacteria</taxon>
        <taxon>Pseudomonadati</taxon>
        <taxon>Bacteroidota</taxon>
        <taxon>Flavobacteriia</taxon>
        <taxon>Flavobacteriales</taxon>
        <taxon>Weeksellaceae</taxon>
        <taxon>Chryseobacterium group</taxon>
        <taxon>Chryseobacterium</taxon>
    </lineage>
</organism>
<evidence type="ECO:0000313" key="1">
    <source>
        <dbReference type="EMBL" id="SNV36054.1"/>
    </source>
</evidence>
<dbReference type="KEGG" id="ctak:4412677_00488"/>
<evidence type="ECO:0000313" key="2">
    <source>
        <dbReference type="Proteomes" id="UP000215196"/>
    </source>
</evidence>
<dbReference type="Proteomes" id="UP000215196">
    <property type="component" value="Chromosome 1"/>
</dbReference>
<gene>
    <name evidence="1" type="ORF">SAMEA4412677_00488</name>
</gene>
<name>A0A239WR09_9FLAO</name>
<reference evidence="1 2" key="1">
    <citation type="submission" date="2017-06" db="EMBL/GenBank/DDBJ databases">
        <authorList>
            <consortium name="Pathogen Informatics"/>
        </authorList>
    </citation>
    <scope>NUCLEOTIDE SEQUENCE [LARGE SCALE GENOMIC DNA]</scope>
    <source>
        <strain evidence="1 2">NCTC13490</strain>
    </source>
</reference>
<sequence length="139" mass="16099">MKKILALMLILPTMAFSQKFDGKKEYDKKMVGCWKGSEEGQQLEDVNKYWVNCRLENGKFVLLFVALNPKNGAVMQSTENGIWWTSKGRYYEFHKTSGLTDIYKYEVSPDGQFASFESQFIIGKNDSSYKFTDEKTEDL</sequence>
<dbReference type="RefSeq" id="WP_095070065.1">
    <property type="nucleotide sequence ID" value="NZ_LT906465.1"/>
</dbReference>
<dbReference type="AlphaFoldDB" id="A0A239WR09"/>
<proteinExistence type="predicted"/>
<keyword evidence="2" id="KW-1185">Reference proteome</keyword>
<accession>A0A239WR09</accession>